<dbReference type="AlphaFoldDB" id="A0A9Q9B144"/>
<feature type="region of interest" description="Disordered" evidence="1">
    <location>
        <begin position="32"/>
        <end position="52"/>
    </location>
</feature>
<organism evidence="2 3">
    <name type="scientific">Septoria linicola</name>
    <dbReference type="NCBI Taxonomy" id="215465"/>
    <lineage>
        <taxon>Eukaryota</taxon>
        <taxon>Fungi</taxon>
        <taxon>Dikarya</taxon>
        <taxon>Ascomycota</taxon>
        <taxon>Pezizomycotina</taxon>
        <taxon>Dothideomycetes</taxon>
        <taxon>Dothideomycetidae</taxon>
        <taxon>Mycosphaerellales</taxon>
        <taxon>Mycosphaerellaceae</taxon>
        <taxon>Septoria</taxon>
    </lineage>
</organism>
<reference evidence="2" key="1">
    <citation type="submission" date="2022-06" db="EMBL/GenBank/DDBJ databases">
        <title>Complete genome sequences of two strains of the flax pathogen Septoria linicola.</title>
        <authorList>
            <person name="Lapalu N."/>
            <person name="Simon A."/>
            <person name="Demenou B."/>
            <person name="Paumier D."/>
            <person name="Guillot M.-P."/>
            <person name="Gout L."/>
            <person name="Valade R."/>
        </authorList>
    </citation>
    <scope>NUCLEOTIDE SEQUENCE</scope>
    <source>
        <strain evidence="2">SE15195</strain>
    </source>
</reference>
<dbReference type="Proteomes" id="UP001056384">
    <property type="component" value="Chromosome 12"/>
</dbReference>
<sequence>MAQSGVSSCVHSIIASFTSELDVFKKFRELRKSKKGRQKRQSSGGDQDEQQLMRSLRKGPEVIGREYQRSISAVGDRFAQGDAATNTALAEVLLKLNTSLVIVINAFLQKEKREPDLDYRSLTAIADASRAETCQALRQLYRRLTQETSRVARDIGSPDPAERAGRSSSATRCGRRGPVLARVVIADSSKPSRVAMVRPGEREKHKRSNALNSIASLAARSGELVPARQTSPTLTIHQNGSSRMIARSEKKSNVQTARKSHASIEKHSAKDLGSSASLLLTLRADNVVAEGVVQPRRLNKPTPTYCSEASYMTKLGEIPLHKWAEPIDFDAMSRLNKEAMRNGWPFCEMNDTGPKKSRRGIFKLFRRSTNDQ</sequence>
<keyword evidence="3" id="KW-1185">Reference proteome</keyword>
<accession>A0A9Q9B144</accession>
<dbReference type="OrthoDB" id="5226911at2759"/>
<protein>
    <submittedName>
        <fullName evidence="2">Uncharacterized protein</fullName>
    </submittedName>
</protein>
<evidence type="ECO:0000256" key="1">
    <source>
        <dbReference type="SAM" id="MobiDB-lite"/>
    </source>
</evidence>
<evidence type="ECO:0000313" key="3">
    <source>
        <dbReference type="Proteomes" id="UP001056384"/>
    </source>
</evidence>
<feature type="region of interest" description="Disordered" evidence="1">
    <location>
        <begin position="149"/>
        <end position="174"/>
    </location>
</feature>
<gene>
    <name evidence="2" type="ORF">Slin15195_G123630</name>
</gene>
<name>A0A9Q9B144_9PEZI</name>
<proteinExistence type="predicted"/>
<dbReference type="EMBL" id="CP099429">
    <property type="protein sequence ID" value="USW59044.1"/>
    <property type="molecule type" value="Genomic_DNA"/>
</dbReference>
<evidence type="ECO:0000313" key="2">
    <source>
        <dbReference type="EMBL" id="USW59044.1"/>
    </source>
</evidence>
<dbReference type="PANTHER" id="PTHR42354">
    <property type="entry name" value="C2H2-TYPE DOMAIN-CONTAINING PROTEIN"/>
    <property type="match status" value="1"/>
</dbReference>
<dbReference type="PANTHER" id="PTHR42354:SF1">
    <property type="entry name" value="C2H2-TYPE DOMAIN-CONTAINING PROTEIN"/>
    <property type="match status" value="1"/>
</dbReference>